<dbReference type="RefSeq" id="YP_009609670.1">
    <property type="nucleotide sequence ID" value="NC_041997.1"/>
</dbReference>
<dbReference type="KEGG" id="vg:40085755"/>
<evidence type="ECO:0000313" key="2">
    <source>
        <dbReference type="Proteomes" id="UP000224101"/>
    </source>
</evidence>
<dbReference type="GeneID" id="40085755"/>
<sequence>MIKFYSHAMPSIGAYDGRAAGSLISLLDRCIAGFGDCTPTAFSVTAGIGTLTVSGHSFVDHCVALVTVTGQAGMSGEFKVKSATNTSVTLYCPGIPDGAATGAISAKVAGMNMQKAFSSGTTRAAYKFTNPEALQAFMYIEDKGFDGNPQSLNARVKVFENMTDIDHGYNPMPPPSQNADGGYFRKGTRGAGNLQFYLVTDGRFMYFMNDSYPGQVNHICWAFGTFNAYRSTDPYAVMLFAPVHSENYGDQSFHYASNGFCPQWVFRADNAMVGSIPTYAMGCFPGGNQHPGQQGLGGDIVDRLYTFPRLIVDSNASGWQWGKIRGEVPGYVFPSQRLSVYPATGTVFDGNGALSGRKLLVCAGSMNDPQGDVNPNAYFMIDLTGPW</sequence>
<evidence type="ECO:0000313" key="1">
    <source>
        <dbReference type="EMBL" id="ASS33934.1"/>
    </source>
</evidence>
<name>A0A223AJ03_9CAUD</name>
<organism evidence="1 2">
    <name type="scientific">Acidovorax phage ACP17</name>
    <dbReference type="NCBI Taxonomy" id="2010329"/>
    <lineage>
        <taxon>Viruses</taxon>
        <taxon>Duplodnaviria</taxon>
        <taxon>Heunggongvirae</taxon>
        <taxon>Uroviricota</taxon>
        <taxon>Caudoviricetes</taxon>
        <taxon>Busanvirus</taxon>
        <taxon>Busanvirus ACP17</taxon>
    </lineage>
</organism>
<proteinExistence type="predicted"/>
<reference evidence="1 2" key="1">
    <citation type="submission" date="2017-08" db="EMBL/GenBank/DDBJ databases">
        <title>Characterization and complete genome sequence of novel bacteriophage infecting the causal agent of bacterial fruit blotch, Acidovorax citrulli.</title>
        <authorList>
            <person name="Midani A.R."/>
            <person name="Park S.-H."/>
            <person name="Choi T.-J."/>
        </authorList>
    </citation>
    <scope>NUCLEOTIDE SEQUENCE [LARGE SCALE GENOMIC DNA]</scope>
</reference>
<dbReference type="Proteomes" id="UP000224101">
    <property type="component" value="Segment"/>
</dbReference>
<accession>A0A223AJ03</accession>
<keyword evidence="2" id="KW-1185">Reference proteome</keyword>
<protein>
    <submittedName>
        <fullName evidence="1">Uncharacterized protein</fullName>
    </submittedName>
</protein>
<dbReference type="EMBL" id="KY979132">
    <property type="protein sequence ID" value="ASS33934.1"/>
    <property type="molecule type" value="Genomic_DNA"/>
</dbReference>